<keyword evidence="4" id="KW-1185">Reference proteome</keyword>
<feature type="compositionally biased region" description="Polar residues" evidence="1">
    <location>
        <begin position="224"/>
        <end position="233"/>
    </location>
</feature>
<dbReference type="InterPro" id="IPR036691">
    <property type="entry name" value="Endo/exonu/phosph_ase_sf"/>
</dbReference>
<dbReference type="STRING" id="71717.A0A4Y7T5W7"/>
<feature type="compositionally biased region" description="Polar residues" evidence="1">
    <location>
        <begin position="55"/>
        <end position="64"/>
    </location>
</feature>
<comment type="caution">
    <text evidence="3">The sequence shown here is derived from an EMBL/GenBank/DDBJ whole genome shotgun (WGS) entry which is preliminary data.</text>
</comment>
<dbReference type="PANTHER" id="PTHR11200:SF240">
    <property type="entry name" value="INOSITOL POLYPHOSPHATE 5-PHOSPHATASE C9G1.10C-RELATED"/>
    <property type="match status" value="1"/>
</dbReference>
<dbReference type="PANTHER" id="PTHR11200">
    <property type="entry name" value="INOSITOL 5-PHOSPHATASE"/>
    <property type="match status" value="1"/>
</dbReference>
<feature type="compositionally biased region" description="Pro residues" evidence="1">
    <location>
        <begin position="210"/>
        <end position="221"/>
    </location>
</feature>
<accession>A0A4Y7T5W7</accession>
<dbReference type="GO" id="GO:0004439">
    <property type="term" value="F:phosphatidylinositol-4,5-bisphosphate 5-phosphatase activity"/>
    <property type="evidence" value="ECO:0007669"/>
    <property type="project" value="TreeGrafter"/>
</dbReference>
<feature type="compositionally biased region" description="Low complexity" evidence="1">
    <location>
        <begin position="301"/>
        <end position="313"/>
    </location>
</feature>
<organism evidence="3 4">
    <name type="scientific">Coprinellus micaceus</name>
    <name type="common">Glistening ink-cap mushroom</name>
    <name type="synonym">Coprinus micaceus</name>
    <dbReference type="NCBI Taxonomy" id="71717"/>
    <lineage>
        <taxon>Eukaryota</taxon>
        <taxon>Fungi</taxon>
        <taxon>Dikarya</taxon>
        <taxon>Basidiomycota</taxon>
        <taxon>Agaricomycotina</taxon>
        <taxon>Agaricomycetes</taxon>
        <taxon>Agaricomycetidae</taxon>
        <taxon>Agaricales</taxon>
        <taxon>Agaricineae</taxon>
        <taxon>Psathyrellaceae</taxon>
        <taxon>Coprinellus</taxon>
    </lineage>
</organism>
<dbReference type="EMBL" id="QPFP01000029">
    <property type="protein sequence ID" value="TEB28959.1"/>
    <property type="molecule type" value="Genomic_DNA"/>
</dbReference>
<dbReference type="SMART" id="SM00128">
    <property type="entry name" value="IPPc"/>
    <property type="match status" value="1"/>
</dbReference>
<dbReference type="Pfam" id="PF22669">
    <property type="entry name" value="Exo_endo_phos2"/>
    <property type="match status" value="1"/>
</dbReference>
<dbReference type="AlphaFoldDB" id="A0A4Y7T5W7"/>
<feature type="domain" description="Inositol polyphosphate-related phosphatase" evidence="2">
    <location>
        <begin position="787"/>
        <end position="1130"/>
    </location>
</feature>
<feature type="compositionally biased region" description="Low complexity" evidence="1">
    <location>
        <begin position="274"/>
        <end position="292"/>
    </location>
</feature>
<reference evidence="3 4" key="1">
    <citation type="journal article" date="2019" name="Nat. Ecol. Evol.">
        <title>Megaphylogeny resolves global patterns of mushroom evolution.</title>
        <authorList>
            <person name="Varga T."/>
            <person name="Krizsan K."/>
            <person name="Foldi C."/>
            <person name="Dima B."/>
            <person name="Sanchez-Garcia M."/>
            <person name="Sanchez-Ramirez S."/>
            <person name="Szollosi G.J."/>
            <person name="Szarkandi J.G."/>
            <person name="Papp V."/>
            <person name="Albert L."/>
            <person name="Andreopoulos W."/>
            <person name="Angelini C."/>
            <person name="Antonin V."/>
            <person name="Barry K.W."/>
            <person name="Bougher N.L."/>
            <person name="Buchanan P."/>
            <person name="Buyck B."/>
            <person name="Bense V."/>
            <person name="Catcheside P."/>
            <person name="Chovatia M."/>
            <person name="Cooper J."/>
            <person name="Damon W."/>
            <person name="Desjardin D."/>
            <person name="Finy P."/>
            <person name="Geml J."/>
            <person name="Haridas S."/>
            <person name="Hughes K."/>
            <person name="Justo A."/>
            <person name="Karasinski D."/>
            <person name="Kautmanova I."/>
            <person name="Kiss B."/>
            <person name="Kocsube S."/>
            <person name="Kotiranta H."/>
            <person name="LaButti K.M."/>
            <person name="Lechner B.E."/>
            <person name="Liimatainen K."/>
            <person name="Lipzen A."/>
            <person name="Lukacs Z."/>
            <person name="Mihaltcheva S."/>
            <person name="Morgado L.N."/>
            <person name="Niskanen T."/>
            <person name="Noordeloos M.E."/>
            <person name="Ohm R.A."/>
            <person name="Ortiz-Santana B."/>
            <person name="Ovrebo C."/>
            <person name="Racz N."/>
            <person name="Riley R."/>
            <person name="Savchenko A."/>
            <person name="Shiryaev A."/>
            <person name="Soop K."/>
            <person name="Spirin V."/>
            <person name="Szebenyi C."/>
            <person name="Tomsovsky M."/>
            <person name="Tulloss R.E."/>
            <person name="Uehling J."/>
            <person name="Grigoriev I.V."/>
            <person name="Vagvolgyi C."/>
            <person name="Papp T."/>
            <person name="Martin F.M."/>
            <person name="Miettinen O."/>
            <person name="Hibbett D.S."/>
            <person name="Nagy L.G."/>
        </authorList>
    </citation>
    <scope>NUCLEOTIDE SEQUENCE [LARGE SCALE GENOMIC DNA]</scope>
    <source>
        <strain evidence="3 4">FP101781</strain>
    </source>
</reference>
<proteinExistence type="predicted"/>
<dbReference type="InterPro" id="IPR015943">
    <property type="entry name" value="WD40/YVTN_repeat-like_dom_sf"/>
</dbReference>
<dbReference type="SUPFAM" id="SSF50978">
    <property type="entry name" value="WD40 repeat-like"/>
    <property type="match status" value="1"/>
</dbReference>
<dbReference type="InterPro" id="IPR046985">
    <property type="entry name" value="IP5"/>
</dbReference>
<evidence type="ECO:0000313" key="4">
    <source>
        <dbReference type="Proteomes" id="UP000298030"/>
    </source>
</evidence>
<gene>
    <name evidence="3" type="ORF">FA13DRAFT_1815482</name>
</gene>
<dbReference type="Proteomes" id="UP000298030">
    <property type="component" value="Unassembled WGS sequence"/>
</dbReference>
<dbReference type="OrthoDB" id="2248459at2759"/>
<dbReference type="GO" id="GO:0046856">
    <property type="term" value="P:phosphatidylinositol dephosphorylation"/>
    <property type="evidence" value="ECO:0007669"/>
    <property type="project" value="InterPro"/>
</dbReference>
<evidence type="ECO:0000256" key="1">
    <source>
        <dbReference type="SAM" id="MobiDB-lite"/>
    </source>
</evidence>
<feature type="region of interest" description="Disordered" evidence="1">
    <location>
        <begin position="25"/>
        <end position="437"/>
    </location>
</feature>
<feature type="compositionally biased region" description="Pro residues" evidence="1">
    <location>
        <begin position="155"/>
        <end position="175"/>
    </location>
</feature>
<dbReference type="SUPFAM" id="SSF56219">
    <property type="entry name" value="DNase I-like"/>
    <property type="match status" value="1"/>
</dbReference>
<evidence type="ECO:0000259" key="2">
    <source>
        <dbReference type="SMART" id="SM00128"/>
    </source>
</evidence>
<feature type="compositionally biased region" description="Acidic residues" evidence="1">
    <location>
        <begin position="395"/>
        <end position="406"/>
    </location>
</feature>
<evidence type="ECO:0000313" key="3">
    <source>
        <dbReference type="EMBL" id="TEB28959.1"/>
    </source>
</evidence>
<name>A0A4Y7T5W7_COPMI</name>
<protein>
    <submittedName>
        <fullName evidence="3">DNase I-like protein</fullName>
    </submittedName>
</protein>
<dbReference type="InterPro" id="IPR036322">
    <property type="entry name" value="WD40_repeat_dom_sf"/>
</dbReference>
<dbReference type="Gene3D" id="2.130.10.10">
    <property type="entry name" value="YVTN repeat-like/Quinoprotein amine dehydrogenase"/>
    <property type="match status" value="1"/>
</dbReference>
<dbReference type="Gene3D" id="3.60.10.10">
    <property type="entry name" value="Endonuclease/exonuclease/phosphatase"/>
    <property type="match status" value="1"/>
</dbReference>
<dbReference type="InterPro" id="IPR000300">
    <property type="entry name" value="IPPc"/>
</dbReference>
<feature type="compositionally biased region" description="Pro residues" evidence="1">
    <location>
        <begin position="183"/>
        <end position="192"/>
    </location>
</feature>
<sequence length="1166" mass="127858">MASEDIEEEPVLAVSSLRSRFEQLAAGTSSPVQPKLVSSEPIPSPVTRLSRPRAASNQGLNVDSTVHILRGSSSSSDLKTDMPEAATSAIDFKALARRRPPPPAAQTEPNAQVVKAVSGSKPMEVDPGATKSAALKRPPPPPPTRLTKPGGASPTPSPLTRPVPLPPSIIAPDSPPKSGALRPPVPPVPPRPTFLVFHSPENSVTDFQSEPPPTENIPPFPRRTTPSPDLRNNSVEERESSTDSSSSQPPPIPPSRSSRLSGLPPPPPRHRTSRSPNSGGSDVLSLTSSTGTGPPPPLPFRRASAAPDSLSSPKSPPPRRSAMARPVLVASALPPELNGNGYHINGSSINETPAPSPIDRKPYLGKPLPPPTRTIGPGDKLPTLRRPTIAPGELSSDEEEALEEESPSSRVIDSLPDTSSASRRPPALTFREGSSPPRLAYHPHSGCVIASGPNFVVSHVHHVKIYNLEVQDTPIYDLEMKSLGMKDAKIMSMEFRPSLNKGDRGCIVWFGTKDGSLLEMDIRKGQITATKPAAHLHPVSHMFRHGRSMVTLDESGKALIFSPDPDHLDQDVSLIYTVPKAVRTTDKNDFVKFLDGKLWTASRNESHGGGTLSGKMPIIRVYDIFSPGSPGKSIMPGDQCGQVLTATIHPGEPDKVWVGHEEGYVSTWALDTDDGWPRCIEVSKVSTSDILCLEGVNDKLWAGSRNGMIAVYDVSQKPWVMTNCWKAHLNLPVLRIFVNYRAIEANKKLCVVSLGRDDAVKLWDGLLGVDWVEKELVKNESAFSDFQDVTALVVSWNCDSARPDYLNDEPRNANFFTEVFDSTTTPPDIISFSFQEVIDLESRKMAAKNMLLGGKKKDDALSDRVTGAYKRWHDKLSSVVKEKFGPLGVEYTAVNTESLVGLFSCIFLKNTKEFVCRDKSITAIKRGMGGRYGNKGAVIARLVIADSSICFINCHLAAGQHALKQRNADLAAILEEKGIFEASPSSSAYVRGGDGTMVLDHEFVLLNGDLNYRIDVNRRETYTSAFRSGDLSGLLAHDQLIQQLEHNKTFRLRGFSEGPITFRPTYKYDPRSDEYDTSEKRRTPAWCDRILWRARTPSRMQQLGYRRYEVNVSDHRPISATFVIKVKSVRQEEKLTSRRVVESAWADREVQFLDLAHKFYVRQALL</sequence>